<reference evidence="1" key="2">
    <citation type="journal article" date="2015" name="Data Brief">
        <title>Shoot transcriptome of the giant reed, Arundo donax.</title>
        <authorList>
            <person name="Barrero R.A."/>
            <person name="Guerrero F.D."/>
            <person name="Moolhuijzen P."/>
            <person name="Goolsby J.A."/>
            <person name="Tidwell J."/>
            <person name="Bellgard S.E."/>
            <person name="Bellgard M.I."/>
        </authorList>
    </citation>
    <scope>NUCLEOTIDE SEQUENCE</scope>
    <source>
        <tissue evidence="1">Shoot tissue taken approximately 20 cm above the soil surface</tissue>
    </source>
</reference>
<organism evidence="1">
    <name type="scientific">Arundo donax</name>
    <name type="common">Giant reed</name>
    <name type="synonym">Donax arundinaceus</name>
    <dbReference type="NCBI Taxonomy" id="35708"/>
    <lineage>
        <taxon>Eukaryota</taxon>
        <taxon>Viridiplantae</taxon>
        <taxon>Streptophyta</taxon>
        <taxon>Embryophyta</taxon>
        <taxon>Tracheophyta</taxon>
        <taxon>Spermatophyta</taxon>
        <taxon>Magnoliopsida</taxon>
        <taxon>Liliopsida</taxon>
        <taxon>Poales</taxon>
        <taxon>Poaceae</taxon>
        <taxon>PACMAD clade</taxon>
        <taxon>Arundinoideae</taxon>
        <taxon>Arundineae</taxon>
        <taxon>Arundo</taxon>
    </lineage>
</organism>
<reference evidence="1" key="1">
    <citation type="submission" date="2014-09" db="EMBL/GenBank/DDBJ databases">
        <authorList>
            <person name="Magalhaes I.L.F."/>
            <person name="Oliveira U."/>
            <person name="Santos F.R."/>
            <person name="Vidigal T.H.D.A."/>
            <person name="Brescovit A.D."/>
            <person name="Santos A.J."/>
        </authorList>
    </citation>
    <scope>NUCLEOTIDE SEQUENCE</scope>
    <source>
        <tissue evidence="1">Shoot tissue taken approximately 20 cm above the soil surface</tissue>
    </source>
</reference>
<protein>
    <submittedName>
        <fullName evidence="1">Uncharacterized protein</fullName>
    </submittedName>
</protein>
<evidence type="ECO:0000313" key="1">
    <source>
        <dbReference type="EMBL" id="JAD17211.1"/>
    </source>
</evidence>
<accession>A0A0A8XTM3</accession>
<dbReference type="EMBL" id="GBRH01280684">
    <property type="protein sequence ID" value="JAD17211.1"/>
    <property type="molecule type" value="Transcribed_RNA"/>
</dbReference>
<name>A0A0A8XTM3_ARUDO</name>
<dbReference type="AlphaFoldDB" id="A0A0A8XTM3"/>
<sequence>MSASHQLVHEYITSNVLTVIAPRTAVVAFGVPPSFHSCNKIHLVSLQLQYIYTCSCICNS</sequence>
<proteinExistence type="predicted"/>